<dbReference type="Proteomes" id="UP000516412">
    <property type="component" value="Chromosome"/>
</dbReference>
<dbReference type="RefSeq" id="WP_187000969.1">
    <property type="nucleotide sequence ID" value="NZ_CP060414.2"/>
</dbReference>
<dbReference type="KEGG" id="nmus:H7A79_0473"/>
<proteinExistence type="predicted"/>
<feature type="coiled-coil region" evidence="1">
    <location>
        <begin position="44"/>
        <end position="74"/>
    </location>
</feature>
<dbReference type="CDD" id="cd14262">
    <property type="entry name" value="VirB5_like"/>
    <property type="match status" value="1"/>
</dbReference>
<accession>A0A7H1MDT8</accession>
<sequence length="221" mass="24171">MKIQKPKRTAIAVLLSAGLSVTGLSPAVAGGIPVFDSAGVAQAVQQVIHLKQQIENQVAQLKELQSQVKALTGSRNLGELAKNIALDHVPEEWKAVYGDIKNLDTKAITGKDRYKHTNAADALVKSYKQAAKTVADTVKRFKTIEQLSRQINLTQDAKAAADLQNRISIEQSKITTNQVMLDMAMKLAEQQEKIQMVQQQNIIACQIQAKSKAERKECGSI</sequence>
<name>A0A7H1MDT8_9NEIS</name>
<dbReference type="SUPFAM" id="SSF101082">
    <property type="entry name" value="Typo IV secretion system protein TraC"/>
    <property type="match status" value="1"/>
</dbReference>
<protein>
    <submittedName>
        <fullName evidence="3">Type IV secretion system family protein</fullName>
    </submittedName>
</protein>
<evidence type="ECO:0000256" key="2">
    <source>
        <dbReference type="SAM" id="SignalP"/>
    </source>
</evidence>
<organism evidence="3 4">
    <name type="scientific">Neisseria musculi</name>
    <dbReference type="NCBI Taxonomy" id="1815583"/>
    <lineage>
        <taxon>Bacteria</taxon>
        <taxon>Pseudomonadati</taxon>
        <taxon>Pseudomonadota</taxon>
        <taxon>Betaproteobacteria</taxon>
        <taxon>Neisseriales</taxon>
        <taxon>Neisseriaceae</taxon>
        <taxon>Neisseria</taxon>
    </lineage>
</organism>
<keyword evidence="1" id="KW-0175">Coiled coil</keyword>
<evidence type="ECO:0000313" key="4">
    <source>
        <dbReference type="Proteomes" id="UP000516412"/>
    </source>
</evidence>
<evidence type="ECO:0000313" key="3">
    <source>
        <dbReference type="EMBL" id="QNT59803.1"/>
    </source>
</evidence>
<feature type="signal peptide" evidence="2">
    <location>
        <begin position="1"/>
        <end position="29"/>
    </location>
</feature>
<keyword evidence="2" id="KW-0732">Signal</keyword>
<reference evidence="3" key="1">
    <citation type="submission" date="2024-06" db="EMBL/GenBank/DDBJ databases">
        <title>Complete Genome Sequence of mouse commensal type strain Neisseria musculi.</title>
        <authorList>
            <person name="Thapa E."/>
            <person name="Aluvathingal J."/>
            <person name="Nadendla S."/>
            <person name="Mehta A."/>
            <person name="Tettelin H."/>
            <person name="Weyand N.J."/>
        </authorList>
    </citation>
    <scope>NUCLEOTIDE SEQUENCE</scope>
    <source>
        <strain evidence="3">NW831</strain>
    </source>
</reference>
<dbReference type="Gene3D" id="1.20.58.430">
    <property type="entry name" value="Type IV secretion system, VirB5-domain"/>
    <property type="match status" value="1"/>
</dbReference>
<feature type="coiled-coil region" evidence="1">
    <location>
        <begin position="144"/>
        <end position="200"/>
    </location>
</feature>
<feature type="chain" id="PRO_5029018995" evidence="2">
    <location>
        <begin position="30"/>
        <end position="221"/>
    </location>
</feature>
<gene>
    <name evidence="3" type="ORF">H7A79_0473</name>
</gene>
<dbReference type="InterPro" id="IPR023220">
    <property type="entry name" value="T4SS_VirB5-domain"/>
</dbReference>
<dbReference type="InterPro" id="IPR014158">
    <property type="entry name" value="T4SS_VirB5"/>
</dbReference>
<evidence type="ECO:0000256" key="1">
    <source>
        <dbReference type="SAM" id="Coils"/>
    </source>
</evidence>
<dbReference type="AlphaFoldDB" id="A0A7H1MDT8"/>
<dbReference type="EMBL" id="CP060414">
    <property type="protein sequence ID" value="QNT59803.1"/>
    <property type="molecule type" value="Genomic_DNA"/>
</dbReference>
<keyword evidence="4" id="KW-1185">Reference proteome</keyword>
<dbReference type="Pfam" id="PF07996">
    <property type="entry name" value="T4SS"/>
    <property type="match status" value="1"/>
</dbReference>